<proteinExistence type="predicted"/>
<dbReference type="EMBL" id="SHKM01000001">
    <property type="protein sequence ID" value="RZT90435.1"/>
    <property type="molecule type" value="Genomic_DNA"/>
</dbReference>
<feature type="domain" description="DUF403" evidence="1">
    <location>
        <begin position="1"/>
        <end position="311"/>
    </location>
</feature>
<evidence type="ECO:0000313" key="2">
    <source>
        <dbReference type="EMBL" id="RZT90435.1"/>
    </source>
</evidence>
<protein>
    <submittedName>
        <fullName evidence="2">Alpha-E superfamily protein</fullName>
    </submittedName>
</protein>
<dbReference type="Pfam" id="PF04168">
    <property type="entry name" value="Alpha-E"/>
    <property type="match status" value="1"/>
</dbReference>
<dbReference type="RefSeq" id="WP_014238247.1">
    <property type="nucleotide sequence ID" value="NZ_SHKM01000001.1"/>
</dbReference>
<sequence>MLSRTADHLYWMARYIERAENLARLLDVTYQMSLVPQSPEAANQNWNAIIVLNSLEEPFAKAYGEPSAENVLRFMVRDESNFSSIYSCLRAARENAHAVRGTLTTEMWETINAAWIDLRAQSFEQIMAGGITEFFEWVKLRSALTRGVTFGTLLQDEAAHFIRMGGLLERADNTARILDVKYHFLQPNGEGEEGGVTDFYQWGALLRSLSAFEVYRKVYRDVITPARVAELLILRMDMPRSLHHCLDKVNHLLGLVGNRQSSETLRRAGLLHSRLHYGRIDDVLEDGLHEYLTEFMDDIYDLGNRISQDFLVPA</sequence>
<dbReference type="Proteomes" id="UP000292136">
    <property type="component" value="Unassembled WGS sequence"/>
</dbReference>
<dbReference type="PANTHER" id="PTHR34595:SF7">
    <property type="entry name" value="SLL1039 PROTEIN"/>
    <property type="match status" value="1"/>
</dbReference>
<evidence type="ECO:0000259" key="1">
    <source>
        <dbReference type="Pfam" id="PF04168"/>
    </source>
</evidence>
<dbReference type="PANTHER" id="PTHR34595">
    <property type="entry name" value="BLR5612 PROTEIN"/>
    <property type="match status" value="1"/>
</dbReference>
<gene>
    <name evidence="2" type="ORF">EV678_1251</name>
</gene>
<name>A0ABY0ISN1_9RHOO</name>
<keyword evidence="3" id="KW-1185">Reference proteome</keyword>
<reference evidence="2 3" key="1">
    <citation type="submission" date="2019-02" db="EMBL/GenBank/DDBJ databases">
        <title>Genomic Encyclopedia of Type Strains, Phase IV (KMG-IV): sequencing the most valuable type-strain genomes for metagenomic binning, comparative biology and taxonomic classification.</title>
        <authorList>
            <person name="Goeker M."/>
        </authorList>
    </citation>
    <scope>NUCLEOTIDE SEQUENCE [LARGE SCALE GENOMIC DNA]</scope>
    <source>
        <strain evidence="2 3">DSM 21223</strain>
    </source>
</reference>
<dbReference type="InterPro" id="IPR007296">
    <property type="entry name" value="DUF403"/>
</dbReference>
<dbReference type="InterPro" id="IPR051680">
    <property type="entry name" value="ATP-dep_Glu-Cys_Ligase-2"/>
</dbReference>
<organism evidence="2 3">
    <name type="scientific">Azospira oryzae</name>
    <dbReference type="NCBI Taxonomy" id="146939"/>
    <lineage>
        <taxon>Bacteria</taxon>
        <taxon>Pseudomonadati</taxon>
        <taxon>Pseudomonadota</taxon>
        <taxon>Betaproteobacteria</taxon>
        <taxon>Rhodocyclales</taxon>
        <taxon>Rhodocyclaceae</taxon>
        <taxon>Azospira</taxon>
    </lineage>
</organism>
<accession>A0ABY0ISN1</accession>
<comment type="caution">
    <text evidence="2">The sequence shown here is derived from an EMBL/GenBank/DDBJ whole genome shotgun (WGS) entry which is preliminary data.</text>
</comment>
<evidence type="ECO:0000313" key="3">
    <source>
        <dbReference type="Proteomes" id="UP000292136"/>
    </source>
</evidence>